<dbReference type="InterPro" id="IPR032675">
    <property type="entry name" value="LRR_dom_sf"/>
</dbReference>
<evidence type="ECO:0000313" key="3">
    <source>
        <dbReference type="Proteomes" id="UP000053593"/>
    </source>
</evidence>
<dbReference type="Pfam" id="PF12937">
    <property type="entry name" value="F-box-like"/>
    <property type="match status" value="1"/>
</dbReference>
<dbReference type="AlphaFoldDB" id="A0A0D0BG74"/>
<dbReference type="OrthoDB" id="3256662at2759"/>
<evidence type="ECO:0000313" key="2">
    <source>
        <dbReference type="EMBL" id="KIK62895.1"/>
    </source>
</evidence>
<dbReference type="SUPFAM" id="SSF52047">
    <property type="entry name" value="RNI-like"/>
    <property type="match status" value="1"/>
</dbReference>
<reference evidence="2 3" key="1">
    <citation type="submission" date="2014-04" db="EMBL/GenBank/DDBJ databases">
        <title>Evolutionary Origins and Diversification of the Mycorrhizal Mutualists.</title>
        <authorList>
            <consortium name="DOE Joint Genome Institute"/>
            <consortium name="Mycorrhizal Genomics Consortium"/>
            <person name="Kohler A."/>
            <person name="Kuo A."/>
            <person name="Nagy L.G."/>
            <person name="Floudas D."/>
            <person name="Copeland A."/>
            <person name="Barry K.W."/>
            <person name="Cichocki N."/>
            <person name="Veneault-Fourrey C."/>
            <person name="LaButti K."/>
            <person name="Lindquist E.A."/>
            <person name="Lipzen A."/>
            <person name="Lundell T."/>
            <person name="Morin E."/>
            <person name="Murat C."/>
            <person name="Riley R."/>
            <person name="Ohm R."/>
            <person name="Sun H."/>
            <person name="Tunlid A."/>
            <person name="Henrissat B."/>
            <person name="Grigoriev I.V."/>
            <person name="Hibbett D.S."/>
            <person name="Martin F."/>
        </authorList>
    </citation>
    <scope>NUCLEOTIDE SEQUENCE [LARGE SCALE GENOMIC DNA]</scope>
    <source>
        <strain evidence="2 3">FD-317 M1</strain>
    </source>
</reference>
<dbReference type="InterPro" id="IPR001810">
    <property type="entry name" value="F-box_dom"/>
</dbReference>
<feature type="domain" description="F-box" evidence="1">
    <location>
        <begin position="46"/>
        <end position="96"/>
    </location>
</feature>
<dbReference type="HOGENOM" id="CLU_544057_0_0_1"/>
<organism evidence="2 3">
    <name type="scientific">Collybiopsis luxurians FD-317 M1</name>
    <dbReference type="NCBI Taxonomy" id="944289"/>
    <lineage>
        <taxon>Eukaryota</taxon>
        <taxon>Fungi</taxon>
        <taxon>Dikarya</taxon>
        <taxon>Basidiomycota</taxon>
        <taxon>Agaricomycotina</taxon>
        <taxon>Agaricomycetes</taxon>
        <taxon>Agaricomycetidae</taxon>
        <taxon>Agaricales</taxon>
        <taxon>Marasmiineae</taxon>
        <taxon>Omphalotaceae</taxon>
        <taxon>Collybiopsis</taxon>
        <taxon>Collybiopsis luxurians</taxon>
    </lineage>
</organism>
<proteinExistence type="predicted"/>
<dbReference type="PROSITE" id="PS50181">
    <property type="entry name" value="FBOX"/>
    <property type="match status" value="1"/>
</dbReference>
<sequence length="525" mass="60353">MNQQWLSLPDVFVLKAFRTMRDERALESKEVHSVDEWSTPDRRRGDRDLDCIPNEIYLKIISEVDDDAELRNLALVCRFFASVVLPRLFEEIYIETYSSRLWKSNGYPKLYRALREGSDPHAISVCKYIRTCKMRHFNFGAIKPPRPSSLVSYLEDLQKMPNLTSLSLTNMELSKDILKIISQLSNLASLYLDHCYPSVDITEADIIALADALCLDFLLLLPPSDQRVATFDSLLLSSQLTKLSTNSHEFIRFSAARGVIPSLQFLELGAVHDLMNVYQLSSQVSMLVELRLHNVEWPEGVPDPVTAGSISPEIHFTLPLSAFPNLRQLWCSARLAYLFSGPHHLERISFGSDRSVPSGDLSPTHLLKMTKDACLFFDGPNQNLRKLESLPSGFMKAEIKEKWHGKMQTWFPKLKTLNFIIIVEISEDCQSDTDKNLNSDPVMKIEDYEDYFEELLQFFLHAWGPFNTLTELTFDIIDEGIYDSKDNYKEATARRKWFQDFAPKLNLRDNFPNLTCMSFGNVQYI</sequence>
<accession>A0A0D0BG74</accession>
<gene>
    <name evidence="2" type="ORF">GYMLUDRAFT_84303</name>
</gene>
<dbReference type="Gene3D" id="3.80.10.10">
    <property type="entry name" value="Ribonuclease Inhibitor"/>
    <property type="match status" value="1"/>
</dbReference>
<protein>
    <recommendedName>
        <fullName evidence="1">F-box domain-containing protein</fullName>
    </recommendedName>
</protein>
<name>A0A0D0BG74_9AGAR</name>
<keyword evidence="3" id="KW-1185">Reference proteome</keyword>
<dbReference type="EMBL" id="KN834766">
    <property type="protein sequence ID" value="KIK62895.1"/>
    <property type="molecule type" value="Genomic_DNA"/>
</dbReference>
<dbReference type="Proteomes" id="UP000053593">
    <property type="component" value="Unassembled WGS sequence"/>
</dbReference>
<evidence type="ECO:0000259" key="1">
    <source>
        <dbReference type="PROSITE" id="PS50181"/>
    </source>
</evidence>